<organism evidence="1 2">
    <name type="scientific">Xylaria arbuscula</name>
    <dbReference type="NCBI Taxonomy" id="114810"/>
    <lineage>
        <taxon>Eukaryota</taxon>
        <taxon>Fungi</taxon>
        <taxon>Dikarya</taxon>
        <taxon>Ascomycota</taxon>
        <taxon>Pezizomycotina</taxon>
        <taxon>Sordariomycetes</taxon>
        <taxon>Xylariomycetidae</taxon>
        <taxon>Xylariales</taxon>
        <taxon>Xylariaceae</taxon>
        <taxon>Xylaria</taxon>
    </lineage>
</organism>
<dbReference type="AlphaFoldDB" id="A0A9W8NA06"/>
<gene>
    <name evidence="1" type="ORF">NPX13_g7781</name>
</gene>
<proteinExistence type="predicted"/>
<sequence length="121" mass="13519">MAVVKHDDRRYGTLVCRQRKGCEMVSLSTELRLQWNAHIAISARTAQRTGTSEAKEEFETKQKVQRGPSLGLTRLSILSACARRAILGPTLFTLGTYFVYELPLADFEARKPPALLGARPE</sequence>
<protein>
    <submittedName>
        <fullName evidence="1">Uncharacterized protein</fullName>
    </submittedName>
</protein>
<dbReference type="Proteomes" id="UP001148614">
    <property type="component" value="Unassembled WGS sequence"/>
</dbReference>
<evidence type="ECO:0000313" key="2">
    <source>
        <dbReference type="Proteomes" id="UP001148614"/>
    </source>
</evidence>
<reference evidence="1" key="1">
    <citation type="submission" date="2022-07" db="EMBL/GenBank/DDBJ databases">
        <title>Genome Sequence of Xylaria arbuscula.</title>
        <authorList>
            <person name="Buettner E."/>
        </authorList>
    </citation>
    <scope>NUCLEOTIDE SEQUENCE</scope>
    <source>
        <strain evidence="1">VT107</strain>
    </source>
</reference>
<comment type="caution">
    <text evidence="1">The sequence shown here is derived from an EMBL/GenBank/DDBJ whole genome shotgun (WGS) entry which is preliminary data.</text>
</comment>
<accession>A0A9W8NA06</accession>
<evidence type="ECO:0000313" key="1">
    <source>
        <dbReference type="EMBL" id="KAJ3564617.1"/>
    </source>
</evidence>
<name>A0A9W8NA06_9PEZI</name>
<keyword evidence="2" id="KW-1185">Reference proteome</keyword>
<dbReference type="EMBL" id="JANPWZ010001595">
    <property type="protein sequence ID" value="KAJ3564617.1"/>
    <property type="molecule type" value="Genomic_DNA"/>
</dbReference>